<reference evidence="3 5" key="1">
    <citation type="submission" date="2019-03" db="EMBL/GenBank/DDBJ databases">
        <title>Genomic Encyclopedia of Type Strains, Phase IV (KMG-IV): sequencing the most valuable type-strain genomes for metagenomic binning, comparative biology and taxonomic classification.</title>
        <authorList>
            <person name="Goeker M."/>
        </authorList>
    </citation>
    <scope>NUCLEOTIDE SEQUENCE [LARGE SCALE GENOMIC DNA]</scope>
    <source>
        <strain evidence="3 5">DSM 17474</strain>
    </source>
</reference>
<feature type="transmembrane region" description="Helical" evidence="1">
    <location>
        <begin position="35"/>
        <end position="55"/>
    </location>
</feature>
<evidence type="ECO:0000313" key="5">
    <source>
        <dbReference type="Proteomes" id="UP000294721"/>
    </source>
</evidence>
<sequence length="64" mass="7072">MGCKNVGTIDRIIRIVIGLLLISLVFTGPETMWGWLGLPLLISGLFGWCGVYSLMKVDTCRKSK</sequence>
<keyword evidence="1" id="KW-1133">Transmembrane helix</keyword>
<dbReference type="AlphaFoldDB" id="A0AAE9GU87"/>
<reference evidence="4" key="3">
    <citation type="journal article" date="2022" name="Res Sq">
        <title>Evolution of multicellular longitudinally dividing oral cavity symbionts (Neisseriaceae).</title>
        <authorList>
            <person name="Nyongesa S."/>
            <person name="Weber P."/>
            <person name="Bernet E."/>
            <person name="Pullido F."/>
            <person name="Nieckarz M."/>
            <person name="Delaby M."/>
            <person name="Nieves C."/>
            <person name="Viehboeck T."/>
            <person name="Krause N."/>
            <person name="Rivera-Millot A."/>
            <person name="Nakamura A."/>
            <person name="Vischer N."/>
            <person name="VanNieuwenhze M."/>
            <person name="Brun Y."/>
            <person name="Cava F."/>
            <person name="Bulgheresi S."/>
            <person name="Veyrier F."/>
        </authorList>
    </citation>
    <scope>NUCLEOTIDE SEQUENCE</scope>
    <source>
        <strain evidence="4">1258/02</strain>
    </source>
</reference>
<gene>
    <name evidence="3" type="ORF">EV680_13815</name>
    <name evidence="4" type="ORF">LVJ78_02080</name>
</gene>
<feature type="transmembrane region" description="Helical" evidence="1">
    <location>
        <begin position="12"/>
        <end position="29"/>
    </location>
</feature>
<dbReference type="InterPro" id="IPR021309">
    <property type="entry name" value="YgaP-like_TM"/>
</dbReference>
<keyword evidence="1" id="KW-0812">Transmembrane</keyword>
<keyword evidence="5" id="KW-1185">Reference proteome</keyword>
<evidence type="ECO:0000256" key="1">
    <source>
        <dbReference type="SAM" id="Phobius"/>
    </source>
</evidence>
<organism evidence="4 6">
    <name type="scientific">Uruburuella suis</name>
    <dbReference type="NCBI Taxonomy" id="252130"/>
    <lineage>
        <taxon>Bacteria</taxon>
        <taxon>Pseudomonadati</taxon>
        <taxon>Pseudomonadota</taxon>
        <taxon>Betaproteobacteria</taxon>
        <taxon>Neisseriales</taxon>
        <taxon>Neisseriaceae</taxon>
        <taxon>Uruburuella</taxon>
    </lineage>
</organism>
<dbReference type="Proteomes" id="UP000294721">
    <property type="component" value="Unassembled WGS sequence"/>
</dbReference>
<dbReference type="EMBL" id="SLXE01000038">
    <property type="protein sequence ID" value="TCP00369.1"/>
    <property type="molecule type" value="Genomic_DNA"/>
</dbReference>
<dbReference type="EMBL" id="CP091507">
    <property type="protein sequence ID" value="UOO79837.1"/>
    <property type="molecule type" value="Genomic_DNA"/>
</dbReference>
<keyword evidence="1" id="KW-0472">Membrane</keyword>
<proteinExistence type="predicted"/>
<protein>
    <submittedName>
        <fullName evidence="4">DUF2892 domain-containing protein</fullName>
    </submittedName>
    <submittedName>
        <fullName evidence="3">DUF2892 family protein</fullName>
    </submittedName>
</protein>
<evidence type="ECO:0000259" key="2">
    <source>
        <dbReference type="Pfam" id="PF11127"/>
    </source>
</evidence>
<name>A0AAE9GU87_9NEIS</name>
<evidence type="ECO:0000313" key="3">
    <source>
        <dbReference type="EMBL" id="TCP00369.1"/>
    </source>
</evidence>
<feature type="domain" description="Inner membrane protein YgaP-like transmembrane" evidence="2">
    <location>
        <begin position="4"/>
        <end position="62"/>
    </location>
</feature>
<dbReference type="Pfam" id="PF11127">
    <property type="entry name" value="YgaP-like_TM"/>
    <property type="match status" value="1"/>
</dbReference>
<dbReference type="Proteomes" id="UP000829756">
    <property type="component" value="Chromosome"/>
</dbReference>
<evidence type="ECO:0000313" key="6">
    <source>
        <dbReference type="Proteomes" id="UP000829756"/>
    </source>
</evidence>
<evidence type="ECO:0000313" key="4">
    <source>
        <dbReference type="EMBL" id="UOO79837.1"/>
    </source>
</evidence>
<accession>A0AAE9GU87</accession>
<dbReference type="KEGG" id="usu:LVJ78_02080"/>
<dbReference type="RefSeq" id="WP_132954754.1">
    <property type="nucleotide sequence ID" value="NZ_CP091507.1"/>
</dbReference>
<reference evidence="4" key="2">
    <citation type="submission" date="2021-12" db="EMBL/GenBank/DDBJ databases">
        <authorList>
            <person name="Veyrier F.J."/>
        </authorList>
    </citation>
    <scope>NUCLEOTIDE SEQUENCE</scope>
    <source>
        <strain evidence="4">1258/02</strain>
    </source>
</reference>